<proteinExistence type="predicted"/>
<sequence>MCRMGAGKSSCRLPETSEVRQALQEFVDGPGQPAQLAHGRHVRDWRLLSAHCSGLLDQSVRLEILLAGFGGDGDVRELGQVPTQAHRKVSEQVLGWEDVVQCCADVVEDCLAVVGGPLPQLRQDAGQL</sequence>
<dbReference type="AlphaFoldDB" id="A0A0K2AJY6"/>
<dbReference type="Proteomes" id="UP000061018">
    <property type="component" value="Chromosome"/>
</dbReference>
<reference evidence="2" key="1">
    <citation type="journal article" date="2015" name="J. Biotechnol.">
        <title>Complete genome sequence of Streptomyces ambofaciens ATCC 23877, the spiramycin producer.</title>
        <authorList>
            <person name="Thibessard A."/>
            <person name="Haas D."/>
            <person name="Gerbaud C."/>
            <person name="Aigle B."/>
            <person name="Lautru S."/>
            <person name="Pernodet J.L."/>
            <person name="Leblond P."/>
        </authorList>
    </citation>
    <scope>NUCLEOTIDE SEQUENCE [LARGE SCALE GENOMIC DNA]</scope>
    <source>
        <strain evidence="2">ATCC 23877 / 3486 / DSM 40053 / JCM 4204 / NBRC 12836 / NRRL B-2516</strain>
    </source>
</reference>
<evidence type="ECO:0000313" key="2">
    <source>
        <dbReference type="Proteomes" id="UP000061018"/>
    </source>
</evidence>
<gene>
    <name evidence="1" type="ORF">SAM23877_0260</name>
</gene>
<evidence type="ECO:0000313" key="1">
    <source>
        <dbReference type="EMBL" id="AKZ53309.1"/>
    </source>
</evidence>
<dbReference type="KEGG" id="samb:SAM23877_0260"/>
<organism evidence="1 2">
    <name type="scientific">Streptomyces ambofaciens (strain ATCC 23877 / 3486 / DSM 40053 / JCM 4204 / NBRC 12836 / NRRL B-2516)</name>
    <dbReference type="NCBI Taxonomy" id="278992"/>
    <lineage>
        <taxon>Bacteria</taxon>
        <taxon>Bacillati</taxon>
        <taxon>Actinomycetota</taxon>
        <taxon>Actinomycetes</taxon>
        <taxon>Kitasatosporales</taxon>
        <taxon>Streptomycetaceae</taxon>
        <taxon>Streptomyces</taxon>
    </lineage>
</organism>
<dbReference type="EMBL" id="CP012382">
    <property type="protein sequence ID" value="AKZ53309.1"/>
    <property type="molecule type" value="Genomic_DNA"/>
</dbReference>
<protein>
    <submittedName>
        <fullName evidence="1">Uncharacterized protein</fullName>
    </submittedName>
</protein>
<name>A0A0K2AJY6_STRA7</name>
<accession>A0A0K2AJY6</accession>